<proteinExistence type="inferred from homology"/>
<dbReference type="SUPFAM" id="SSF53850">
    <property type="entry name" value="Periplasmic binding protein-like II"/>
    <property type="match status" value="1"/>
</dbReference>
<reference evidence="5" key="1">
    <citation type="submission" date="2021-04" db="EMBL/GenBank/DDBJ databases">
        <authorList>
            <person name="Rodrigo-Torres L."/>
            <person name="Arahal R. D."/>
            <person name="Lucena T."/>
        </authorList>
    </citation>
    <scope>NUCLEOTIDE SEQUENCE</scope>
    <source>
        <strain evidence="5">AS29M-1</strain>
    </source>
</reference>
<dbReference type="Proteomes" id="UP000683507">
    <property type="component" value="Chromosome"/>
</dbReference>
<accession>A0A916JNV8</accession>
<organism evidence="5 6">
    <name type="scientific">Parvicella tangerina</name>
    <dbReference type="NCBI Taxonomy" id="2829795"/>
    <lineage>
        <taxon>Bacteria</taxon>
        <taxon>Pseudomonadati</taxon>
        <taxon>Bacteroidota</taxon>
        <taxon>Flavobacteriia</taxon>
        <taxon>Flavobacteriales</taxon>
        <taxon>Parvicellaceae</taxon>
        <taxon>Parvicella</taxon>
    </lineage>
</organism>
<dbReference type="EMBL" id="OU015584">
    <property type="protein sequence ID" value="CAG5083465.1"/>
    <property type="molecule type" value="Genomic_DNA"/>
</dbReference>
<dbReference type="PANTHER" id="PTHR30024">
    <property type="entry name" value="ALIPHATIC SULFONATES-BINDING PROTEIN-RELATED"/>
    <property type="match status" value="1"/>
</dbReference>
<feature type="domain" description="Ca3427-like PBP 2" evidence="4">
    <location>
        <begin position="104"/>
        <end position="179"/>
    </location>
</feature>
<comment type="similarity">
    <text evidence="2">Belongs to the bacterial solute-binding protein SsuA/TauA family.</text>
</comment>
<dbReference type="Pfam" id="PF22384">
    <property type="entry name" value="PBP2_Ca3427_like"/>
    <property type="match status" value="1"/>
</dbReference>
<sequence length="284" mass="32824">MEKIRVGGVPEHFNLPWHLAKENKHFEKEGIDVDWINYSGGTGAMTRALRNDEVDVCLLLTEGIVADIIKGSPSKVVGMYVNTPLIWGVHTHVTNPIQYYGETYDKQYAISRFGSGSHLIPIVDATLNKKKIKEEQFVVIKNLDGALETLEKHETDVFYWEKYTTKPWVDKGVLKRVGEFVTPWSCFAIAATDRLIEERPEVLKRVMSIIHFNCDQFMNASNAIELVSKRYDQKLEDVEQWFYSTEWATNDNVSTKMLRNVMYMLKQANIIEQEVPLHKVLRRI</sequence>
<gene>
    <name evidence="5" type="ORF">CRYO30217_02204</name>
</gene>
<evidence type="ECO:0000256" key="2">
    <source>
        <dbReference type="ARBA" id="ARBA00010742"/>
    </source>
</evidence>
<keyword evidence="6" id="KW-1185">Reference proteome</keyword>
<dbReference type="RefSeq" id="WP_258542435.1">
    <property type="nucleotide sequence ID" value="NZ_OU015584.1"/>
</dbReference>
<dbReference type="AlphaFoldDB" id="A0A916JNV8"/>
<dbReference type="Gene3D" id="3.40.190.10">
    <property type="entry name" value="Periplasmic binding protein-like II"/>
    <property type="match status" value="2"/>
</dbReference>
<keyword evidence="3" id="KW-0732">Signal</keyword>
<protein>
    <recommendedName>
        <fullName evidence="4">Ca3427-like PBP 2 domain-containing protein</fullName>
    </recommendedName>
</protein>
<evidence type="ECO:0000256" key="1">
    <source>
        <dbReference type="ARBA" id="ARBA00004418"/>
    </source>
</evidence>
<evidence type="ECO:0000256" key="3">
    <source>
        <dbReference type="ARBA" id="ARBA00022729"/>
    </source>
</evidence>
<name>A0A916JNV8_9FLAO</name>
<dbReference type="GO" id="GO:0042597">
    <property type="term" value="C:periplasmic space"/>
    <property type="evidence" value="ECO:0007669"/>
    <property type="project" value="UniProtKB-SubCell"/>
</dbReference>
<evidence type="ECO:0000313" key="5">
    <source>
        <dbReference type="EMBL" id="CAG5083465.1"/>
    </source>
</evidence>
<dbReference type="CDD" id="cd13637">
    <property type="entry name" value="PBP2_Ca3427_like"/>
    <property type="match status" value="1"/>
</dbReference>
<comment type="subcellular location">
    <subcellularLocation>
        <location evidence="1">Periplasm</location>
    </subcellularLocation>
</comment>
<evidence type="ECO:0000313" key="6">
    <source>
        <dbReference type="Proteomes" id="UP000683507"/>
    </source>
</evidence>
<dbReference type="KEGG" id="ptan:CRYO30217_02204"/>
<dbReference type="PANTHER" id="PTHR30024:SF47">
    <property type="entry name" value="TAURINE-BINDING PERIPLASMIC PROTEIN"/>
    <property type="match status" value="1"/>
</dbReference>
<evidence type="ECO:0000259" key="4">
    <source>
        <dbReference type="Pfam" id="PF22384"/>
    </source>
</evidence>
<dbReference type="InterPro" id="IPR054364">
    <property type="entry name" value="Ca3427-like_PBP2"/>
</dbReference>